<evidence type="ECO:0000313" key="2">
    <source>
        <dbReference type="Proteomes" id="UP001556118"/>
    </source>
</evidence>
<protein>
    <submittedName>
        <fullName evidence="1">Thermonuclease family protein</fullName>
    </submittedName>
</protein>
<keyword evidence="2" id="KW-1185">Reference proteome</keyword>
<accession>A0ABV3R6T8</accession>
<reference evidence="1 2" key="1">
    <citation type="submission" date="2024-06" db="EMBL/GenBank/DDBJ databases">
        <title>Novosphingobium rhizovicinus M1R2S20.</title>
        <authorList>
            <person name="Sun J.-Q."/>
        </authorList>
    </citation>
    <scope>NUCLEOTIDE SEQUENCE [LARGE SCALE GENOMIC DNA]</scope>
    <source>
        <strain evidence="1 2">M1R2S20</strain>
    </source>
</reference>
<gene>
    <name evidence="1" type="ORF">ABUH87_00275</name>
</gene>
<name>A0ABV3R6T8_9SPHN</name>
<dbReference type="RefSeq" id="WP_367767737.1">
    <property type="nucleotide sequence ID" value="NZ_JBFNXR010000012.1"/>
</dbReference>
<organism evidence="1 2">
    <name type="scientific">Novosphingobium rhizovicinum</name>
    <dbReference type="NCBI Taxonomy" id="3228928"/>
    <lineage>
        <taxon>Bacteria</taxon>
        <taxon>Pseudomonadati</taxon>
        <taxon>Pseudomonadota</taxon>
        <taxon>Alphaproteobacteria</taxon>
        <taxon>Sphingomonadales</taxon>
        <taxon>Sphingomonadaceae</taxon>
        <taxon>Novosphingobium</taxon>
    </lineage>
</organism>
<proteinExistence type="predicted"/>
<dbReference type="EMBL" id="JBFNXR010000012">
    <property type="protein sequence ID" value="MEW9853630.1"/>
    <property type="molecule type" value="Genomic_DNA"/>
</dbReference>
<comment type="caution">
    <text evidence="1">The sequence shown here is derived from an EMBL/GenBank/DDBJ whole genome shotgun (WGS) entry which is preliminary data.</text>
</comment>
<dbReference type="InterPro" id="IPR035437">
    <property type="entry name" value="SNase_OB-fold_sf"/>
</dbReference>
<dbReference type="Gene3D" id="2.40.50.90">
    <property type="match status" value="1"/>
</dbReference>
<sequence length="154" mass="16032">MMIIAALVAAGAVGGAAGVASHFLERDATASHVAVAYADPIYGCSATDGDTIRCGDERIRLLGIDAPELPGHCRVGRDCAPGDPHASTNNLKAAMSGSLTIKRIGEDHYGRTLALVAGSKGDLSCWQLSHDQVIYKADWDDGLNVARTCPSDVL</sequence>
<dbReference type="Proteomes" id="UP001556118">
    <property type="component" value="Unassembled WGS sequence"/>
</dbReference>
<dbReference type="SUPFAM" id="SSF50199">
    <property type="entry name" value="Staphylococcal nuclease"/>
    <property type="match status" value="1"/>
</dbReference>
<evidence type="ECO:0000313" key="1">
    <source>
        <dbReference type="EMBL" id="MEW9853630.1"/>
    </source>
</evidence>